<dbReference type="Pfam" id="PF20803">
    <property type="entry name" value="PaaX_M"/>
    <property type="match status" value="1"/>
</dbReference>
<accession>A0A261U771</accession>
<gene>
    <name evidence="4" type="ORF">CAL20_08765</name>
</gene>
<organism evidence="4 5">
    <name type="scientific">Bordetella genomosp. 4</name>
    <dbReference type="NCBI Taxonomy" id="463044"/>
    <lineage>
        <taxon>Bacteria</taxon>
        <taxon>Pseudomonadati</taxon>
        <taxon>Pseudomonadota</taxon>
        <taxon>Betaproteobacteria</taxon>
        <taxon>Burkholderiales</taxon>
        <taxon>Alcaligenaceae</taxon>
        <taxon>Bordetella</taxon>
    </lineage>
</organism>
<feature type="domain" description="Transcriptional repressor PaaX-like C-terminal" evidence="2">
    <location>
        <begin position="197"/>
        <end position="284"/>
    </location>
</feature>
<dbReference type="Pfam" id="PF07848">
    <property type="entry name" value="PaaX"/>
    <property type="match status" value="1"/>
</dbReference>
<reference evidence="4 5" key="1">
    <citation type="submission" date="2017-05" db="EMBL/GenBank/DDBJ databases">
        <title>Complete and WGS of Bordetella genogroups.</title>
        <authorList>
            <person name="Spilker T."/>
            <person name="LiPuma J."/>
        </authorList>
    </citation>
    <scope>NUCLEOTIDE SEQUENCE [LARGE SCALE GENOMIC DNA]</scope>
    <source>
        <strain evidence="4 5">AU9919</strain>
    </source>
</reference>
<dbReference type="Gene3D" id="1.10.10.10">
    <property type="entry name" value="Winged helix-like DNA-binding domain superfamily/Winged helix DNA-binding domain"/>
    <property type="match status" value="1"/>
</dbReference>
<dbReference type="InterPro" id="IPR012906">
    <property type="entry name" value="PaaX-like_N"/>
</dbReference>
<comment type="caution">
    <text evidence="4">The sequence shown here is derived from an EMBL/GenBank/DDBJ whole genome shotgun (WGS) entry which is preliminary data.</text>
</comment>
<evidence type="ECO:0000259" key="1">
    <source>
        <dbReference type="Pfam" id="PF07848"/>
    </source>
</evidence>
<dbReference type="OrthoDB" id="2270427at2"/>
<evidence type="ECO:0000313" key="5">
    <source>
        <dbReference type="Proteomes" id="UP000216885"/>
    </source>
</evidence>
<dbReference type="Gene3D" id="1.20.58.1460">
    <property type="match status" value="1"/>
</dbReference>
<dbReference type="NCBIfam" id="TIGR02277">
    <property type="entry name" value="PaaX_trns_reg"/>
    <property type="match status" value="1"/>
</dbReference>
<dbReference type="SUPFAM" id="SSF46785">
    <property type="entry name" value="Winged helix' DNA-binding domain"/>
    <property type="match status" value="1"/>
</dbReference>
<dbReference type="InterPro" id="IPR036390">
    <property type="entry name" value="WH_DNA-bd_sf"/>
</dbReference>
<feature type="domain" description="Transcriptional repressor PaaX-like N-terminal" evidence="1">
    <location>
        <begin position="22"/>
        <end position="89"/>
    </location>
</feature>
<dbReference type="RefSeq" id="WP_094820432.1">
    <property type="nucleotide sequence ID" value="NZ_NEVO01000005.1"/>
</dbReference>
<dbReference type="InterPro" id="IPR048846">
    <property type="entry name" value="PaaX-like_central"/>
</dbReference>
<dbReference type="PANTHER" id="PTHR30319">
    <property type="entry name" value="PHENYLACETIC ACID REGULATOR-RELATED TRANSCRIPTIONAL REPRESSOR"/>
    <property type="match status" value="1"/>
</dbReference>
<evidence type="ECO:0000259" key="2">
    <source>
        <dbReference type="Pfam" id="PF08223"/>
    </source>
</evidence>
<name>A0A261U771_9BORD</name>
<sequence length="310" mass="34405">MANTPSSLGRYVARLLKDDPPRAKSLCVSLLGDALACHGGAIWLGGIIELLEPLGINERLLRTSVFRLVAQGWLQAERHGRRSLYQLSELGRRRTAHASQRIYDGPSAQWNGDWTLVALPRLGNNALSERLELRRELTWEGFAMIAPGLFAHPQADAHTAHEILEKLGIPDKALVLAGRDLAGAGGLPIASLAPQCWNLDALADQYRHFSDQLGPLDKLLDEPAEPADAFAARMLLLHTWRRIVLHDPQLPVPMLPEQWPGHAARELCGRIYWKLFDASEQYLDAVAGKDNERYTPLSDEVYARFGGRAV</sequence>
<evidence type="ECO:0000259" key="3">
    <source>
        <dbReference type="Pfam" id="PF20803"/>
    </source>
</evidence>
<dbReference type="AlphaFoldDB" id="A0A261U771"/>
<evidence type="ECO:0000313" key="4">
    <source>
        <dbReference type="EMBL" id="OZI57475.1"/>
    </source>
</evidence>
<dbReference type="PANTHER" id="PTHR30319:SF1">
    <property type="entry name" value="TRANSCRIPTIONAL REPRESSOR PAAX"/>
    <property type="match status" value="1"/>
</dbReference>
<feature type="domain" description="Transcriptional repressor PaaX-like central Cas2-like" evidence="3">
    <location>
        <begin position="108"/>
        <end position="179"/>
    </location>
</feature>
<dbReference type="GO" id="GO:0006351">
    <property type="term" value="P:DNA-templated transcription"/>
    <property type="evidence" value="ECO:0007669"/>
    <property type="project" value="InterPro"/>
</dbReference>
<dbReference type="InterPro" id="IPR036388">
    <property type="entry name" value="WH-like_DNA-bd_sf"/>
</dbReference>
<keyword evidence="5" id="KW-1185">Reference proteome</keyword>
<dbReference type="InterPro" id="IPR013225">
    <property type="entry name" value="PaaX_C"/>
</dbReference>
<dbReference type="EMBL" id="NEVQ01000012">
    <property type="protein sequence ID" value="OZI57475.1"/>
    <property type="molecule type" value="Genomic_DNA"/>
</dbReference>
<dbReference type="PIRSF" id="PIRSF020623">
    <property type="entry name" value="PaaX"/>
    <property type="match status" value="1"/>
</dbReference>
<dbReference type="InterPro" id="IPR011965">
    <property type="entry name" value="PaaX_trns_reg"/>
</dbReference>
<protein>
    <submittedName>
        <fullName evidence="4">Phenylacetic acid degradation operon negative regulatory protein PaaX</fullName>
    </submittedName>
</protein>
<dbReference type="Pfam" id="PF08223">
    <property type="entry name" value="PaaX_C"/>
    <property type="match status" value="1"/>
</dbReference>
<dbReference type="Proteomes" id="UP000216885">
    <property type="component" value="Unassembled WGS sequence"/>
</dbReference>
<proteinExistence type="predicted"/>
<dbReference type="Gene3D" id="3.30.70.2650">
    <property type="match status" value="1"/>
</dbReference>